<dbReference type="Pfam" id="PF14291">
    <property type="entry name" value="DUF4371"/>
    <property type="match status" value="1"/>
</dbReference>
<organism evidence="3 4">
    <name type="scientific">Synaphobranchus kaupii</name>
    <name type="common">Kaup's arrowtooth eel</name>
    <dbReference type="NCBI Taxonomy" id="118154"/>
    <lineage>
        <taxon>Eukaryota</taxon>
        <taxon>Metazoa</taxon>
        <taxon>Chordata</taxon>
        <taxon>Craniata</taxon>
        <taxon>Vertebrata</taxon>
        <taxon>Euteleostomi</taxon>
        <taxon>Actinopterygii</taxon>
        <taxon>Neopterygii</taxon>
        <taxon>Teleostei</taxon>
        <taxon>Anguilliformes</taxon>
        <taxon>Synaphobranchidae</taxon>
        <taxon>Synaphobranchus</taxon>
    </lineage>
</organism>
<comment type="caution">
    <text evidence="3">The sequence shown here is derived from an EMBL/GenBank/DDBJ whole genome shotgun (WGS) entry which is preliminary data.</text>
</comment>
<feature type="domain" description="DUF4371" evidence="2">
    <location>
        <begin position="28"/>
        <end position="111"/>
    </location>
</feature>
<gene>
    <name evidence="3" type="ORF">SKAU_G00132700</name>
</gene>
<dbReference type="EMBL" id="JAINUF010000004">
    <property type="protein sequence ID" value="KAJ8364439.1"/>
    <property type="molecule type" value="Genomic_DNA"/>
</dbReference>
<dbReference type="AlphaFoldDB" id="A0A9Q1FR49"/>
<feature type="chain" id="PRO_5040441755" description="DUF4371 domain-containing protein" evidence="1">
    <location>
        <begin position="29"/>
        <end position="291"/>
    </location>
</feature>
<accession>A0A9Q1FR49</accession>
<evidence type="ECO:0000313" key="4">
    <source>
        <dbReference type="Proteomes" id="UP001152622"/>
    </source>
</evidence>
<dbReference type="OrthoDB" id="8909466at2759"/>
<feature type="signal peptide" evidence="1">
    <location>
        <begin position="1"/>
        <end position="28"/>
    </location>
</feature>
<reference evidence="3" key="1">
    <citation type="journal article" date="2023" name="Science">
        <title>Genome structures resolve the early diversification of teleost fishes.</title>
        <authorList>
            <person name="Parey E."/>
            <person name="Louis A."/>
            <person name="Montfort J."/>
            <person name="Bouchez O."/>
            <person name="Roques C."/>
            <person name="Iampietro C."/>
            <person name="Lluch J."/>
            <person name="Castinel A."/>
            <person name="Donnadieu C."/>
            <person name="Desvignes T."/>
            <person name="Floi Bucao C."/>
            <person name="Jouanno E."/>
            <person name="Wen M."/>
            <person name="Mejri S."/>
            <person name="Dirks R."/>
            <person name="Jansen H."/>
            <person name="Henkel C."/>
            <person name="Chen W.J."/>
            <person name="Zahm M."/>
            <person name="Cabau C."/>
            <person name="Klopp C."/>
            <person name="Thompson A.W."/>
            <person name="Robinson-Rechavi M."/>
            <person name="Braasch I."/>
            <person name="Lecointre G."/>
            <person name="Bobe J."/>
            <person name="Postlethwait J.H."/>
            <person name="Berthelot C."/>
            <person name="Roest Crollius H."/>
            <person name="Guiguen Y."/>
        </authorList>
    </citation>
    <scope>NUCLEOTIDE SEQUENCE</scope>
    <source>
        <strain evidence="3">WJC10195</strain>
    </source>
</reference>
<keyword evidence="4" id="KW-1185">Reference proteome</keyword>
<keyword evidence="1" id="KW-0732">Signal</keyword>
<evidence type="ECO:0000256" key="1">
    <source>
        <dbReference type="SAM" id="SignalP"/>
    </source>
</evidence>
<evidence type="ECO:0000259" key="2">
    <source>
        <dbReference type="Pfam" id="PF14291"/>
    </source>
</evidence>
<dbReference type="InterPro" id="IPR012337">
    <property type="entry name" value="RNaseH-like_sf"/>
</dbReference>
<dbReference type="InterPro" id="IPR025398">
    <property type="entry name" value="DUF4371"/>
</dbReference>
<dbReference type="PANTHER" id="PTHR45749:SF21">
    <property type="entry name" value="DUF4371 DOMAIN-CONTAINING PROTEIN"/>
    <property type="match status" value="1"/>
</dbReference>
<proteinExistence type="predicted"/>
<dbReference type="Proteomes" id="UP001152622">
    <property type="component" value="Chromosome 4"/>
</dbReference>
<evidence type="ECO:0000313" key="3">
    <source>
        <dbReference type="EMBL" id="KAJ8364439.1"/>
    </source>
</evidence>
<dbReference type="PANTHER" id="PTHR45749">
    <property type="match status" value="1"/>
</dbReference>
<dbReference type="SUPFAM" id="SSF53098">
    <property type="entry name" value="Ribonuclease H-like"/>
    <property type="match status" value="1"/>
</dbReference>
<sequence length="291" mass="32603">MHHHHWMRTEEKTTRPLLLLLLLRGAEKYAIVVDETRDVCGKEQLSLSVQWVSRDYTVHEDFIGMHDFSKTDAQYITHTIEDILCWCSLDVMDMQGQTYDGASVLQGKMSGVAKRFKDKISKALSIHCLNHRLNLILQEVTSKCPISLVHDIHGKISASPKRLDIFEKMRASLSVSNPPVAAGGRLKPLCPTRWTCKTSAVKSLLDNYETVYHTLDEIVNAGGNSEAARKASGVKALMTQFEVHLGLKVSLHLFSSAEEVARVLQAKDSVHYRGMRSEASFHSSLAKAFQS</sequence>
<protein>
    <recommendedName>
        <fullName evidence="2">DUF4371 domain-containing protein</fullName>
    </recommendedName>
</protein>
<name>A0A9Q1FR49_SYNKA</name>